<keyword evidence="3" id="KW-1185">Reference proteome</keyword>
<keyword evidence="1" id="KW-0472">Membrane</keyword>
<keyword evidence="1" id="KW-0812">Transmembrane</keyword>
<dbReference type="EMBL" id="JAOEGN010000005">
    <property type="protein sequence ID" value="MCU0104720.1"/>
    <property type="molecule type" value="Genomic_DNA"/>
</dbReference>
<keyword evidence="1" id="KW-1133">Transmembrane helix</keyword>
<accession>A0ABT2PV63</accession>
<evidence type="ECO:0000313" key="3">
    <source>
        <dbReference type="Proteomes" id="UP001209076"/>
    </source>
</evidence>
<proteinExistence type="predicted"/>
<dbReference type="RefSeq" id="WP_262095969.1">
    <property type="nucleotide sequence ID" value="NZ_JAOEGN010000005.1"/>
</dbReference>
<organism evidence="2 3">
    <name type="scientific">Paracholeplasma vituli</name>
    <dbReference type="NCBI Taxonomy" id="69473"/>
    <lineage>
        <taxon>Bacteria</taxon>
        <taxon>Bacillati</taxon>
        <taxon>Mycoplasmatota</taxon>
        <taxon>Mollicutes</taxon>
        <taxon>Acholeplasmatales</taxon>
        <taxon>Acholeplasmataceae</taxon>
        <taxon>Paracholeplasma</taxon>
    </lineage>
</organism>
<protein>
    <submittedName>
        <fullName evidence="2">Uncharacterized protein</fullName>
    </submittedName>
</protein>
<sequence length="99" mass="11188">MKKKTLIAVLLTLATILFAYVLTIFVVGQLSAPVEPKLLVDGHKFFLDQYEFITSNFEFLLVLLVLLFVIIGIAVTNLVPKKIGYKKDTRNGSKYPKKK</sequence>
<comment type="caution">
    <text evidence="2">The sequence shown here is derived from an EMBL/GenBank/DDBJ whole genome shotgun (WGS) entry which is preliminary data.</text>
</comment>
<dbReference type="Proteomes" id="UP001209076">
    <property type="component" value="Unassembled WGS sequence"/>
</dbReference>
<evidence type="ECO:0000256" key="1">
    <source>
        <dbReference type="SAM" id="Phobius"/>
    </source>
</evidence>
<feature type="transmembrane region" description="Helical" evidence="1">
    <location>
        <begin position="60"/>
        <end position="80"/>
    </location>
</feature>
<evidence type="ECO:0000313" key="2">
    <source>
        <dbReference type="EMBL" id="MCU0104720.1"/>
    </source>
</evidence>
<reference evidence="3" key="1">
    <citation type="submission" date="2023-07" db="EMBL/GenBank/DDBJ databases">
        <title>Novel Mycoplasma species identified in domestic and wild animals.</title>
        <authorList>
            <person name="Volokhov D.V."/>
            <person name="Furtak V.A."/>
            <person name="Zagorodnyaya T.A."/>
        </authorList>
    </citation>
    <scope>NUCLEOTIDE SEQUENCE [LARGE SCALE GENOMIC DNA]</scope>
    <source>
        <strain evidence="3">92-19</strain>
    </source>
</reference>
<name>A0ABT2PV63_9MOLU</name>
<gene>
    <name evidence="2" type="ORF">N7603_03525</name>
</gene>